<keyword evidence="3 5" id="KW-0777">Teichoic acid biosynthesis</keyword>
<dbReference type="HAMAP" id="MF_02070">
    <property type="entry name" value="TagA_TarA"/>
    <property type="match status" value="1"/>
</dbReference>
<sequence>MRKQVRIMGVPVDQVTLHGAYDSFQGFIDGSDCRIIVTPNTEIVMEAQNDPSLLNVIEDADLVVPDGIGLIYASKIQGTGLTERVTGVDLMLKILEYCHQHQKQIFLLGGKPGVAAKAGENIVKKFSNIKIAGVRDGYFNPEDVPDILEEINNSRADILFVALGAPKQEKWMHQYRNALKVKVAMGVGGSVDIWAGTVKRAPEIYQKLGLEWFYRLMKEPWRYKRMMALPKFMIKVLLSKK</sequence>
<dbReference type="EC" id="2.4.1.187" evidence="5"/>
<dbReference type="EMBL" id="JACHEN010000049">
    <property type="protein sequence ID" value="MBB6218808.1"/>
    <property type="molecule type" value="Genomic_DNA"/>
</dbReference>
<dbReference type="GO" id="GO:0047244">
    <property type="term" value="F:N-acetylglucosaminyldiphosphoundecaprenol N-acetyl-beta-D-mannosaminyltransferase activity"/>
    <property type="evidence" value="ECO:0007669"/>
    <property type="project" value="UniProtKB-UniRule"/>
</dbReference>
<evidence type="ECO:0000313" key="7">
    <source>
        <dbReference type="Proteomes" id="UP000579281"/>
    </source>
</evidence>
<comment type="similarity">
    <text evidence="5">Belongs to the glycosyltransferase 26 family. TagA/TarA subfamily.</text>
</comment>
<dbReference type="RefSeq" id="WP_184313621.1">
    <property type="nucleotide sequence ID" value="NZ_JACHEN010000049.1"/>
</dbReference>
<protein>
    <recommendedName>
        <fullName evidence="5">N-acetylglucosaminyldiphosphoundecaprenol N-acetyl-beta-D-mannosaminyltransferase</fullName>
        <ecNumber evidence="5">2.4.1.187</ecNumber>
    </recommendedName>
    <alternativeName>
        <fullName evidence="5">N-acetylmannosaminyltransferase</fullName>
    </alternativeName>
    <alternativeName>
        <fullName evidence="5">UDP-N-acetylmannosamine transferase</fullName>
    </alternativeName>
    <alternativeName>
        <fullName evidence="5">UDP-N-acetylmannosamine:N-acetylglucosaminyl pyrophosphorylundecaprenol N-acetylmannosaminyltransferase</fullName>
    </alternativeName>
</protein>
<dbReference type="NCBIfam" id="TIGR00696">
    <property type="entry name" value="wecG_tagA_cpsF"/>
    <property type="match status" value="1"/>
</dbReference>
<comment type="caution">
    <text evidence="6">The sequence shown here is derived from an EMBL/GenBank/DDBJ whole genome shotgun (WGS) entry which is preliminary data.</text>
</comment>
<evidence type="ECO:0000256" key="4">
    <source>
        <dbReference type="ARBA" id="ARBA00023316"/>
    </source>
</evidence>
<comment type="catalytic activity">
    <reaction evidence="5">
        <text>UDP-N-acetyl-alpha-D-mannosamine + N-acetyl-alpha-D-glucosaminyl-di-trans,octa-cis-undecaprenyl diphosphate = N-acetyl-beta-D-mannosaminyl-(1-&gt;4)-N-acetyl-alpha-D-glucosaminyl di-trans,octa-cis-undecaprenyl diphosphate + UDP + H(+)</text>
        <dbReference type="Rhea" id="RHEA:16053"/>
        <dbReference type="ChEBI" id="CHEBI:15378"/>
        <dbReference type="ChEBI" id="CHEBI:58223"/>
        <dbReference type="ChEBI" id="CHEBI:62959"/>
        <dbReference type="ChEBI" id="CHEBI:68623"/>
        <dbReference type="ChEBI" id="CHEBI:132210"/>
        <dbReference type="EC" id="2.4.1.187"/>
    </reaction>
</comment>
<keyword evidence="1 5" id="KW-0328">Glycosyltransferase</keyword>
<evidence type="ECO:0000313" key="6">
    <source>
        <dbReference type="EMBL" id="MBB6218808.1"/>
    </source>
</evidence>
<dbReference type="UniPathway" id="UPA00632"/>
<evidence type="ECO:0000256" key="1">
    <source>
        <dbReference type="ARBA" id="ARBA00022676"/>
    </source>
</evidence>
<dbReference type="PANTHER" id="PTHR34136">
    <property type="match status" value="1"/>
</dbReference>
<dbReference type="InterPro" id="IPR034714">
    <property type="entry name" value="TagA_TarA"/>
</dbReference>
<evidence type="ECO:0000256" key="3">
    <source>
        <dbReference type="ARBA" id="ARBA00022944"/>
    </source>
</evidence>
<reference evidence="6 7" key="1">
    <citation type="submission" date="2020-08" db="EMBL/GenBank/DDBJ databases">
        <title>Genomic Encyclopedia of Type Strains, Phase IV (KMG-IV): sequencing the most valuable type-strain genomes for metagenomic binning, comparative biology and taxonomic classification.</title>
        <authorList>
            <person name="Goeker M."/>
        </authorList>
    </citation>
    <scope>NUCLEOTIDE SEQUENCE [LARGE SCALE GENOMIC DNA]</scope>
    <source>
        <strain evidence="6 7">DSM 103526</strain>
    </source>
</reference>
<keyword evidence="4 5" id="KW-0961">Cell wall biogenesis/degradation</keyword>
<keyword evidence="7" id="KW-1185">Reference proteome</keyword>
<organism evidence="6 7">
    <name type="scientific">Anaerosolibacter carboniphilus</name>
    <dbReference type="NCBI Taxonomy" id="1417629"/>
    <lineage>
        <taxon>Bacteria</taxon>
        <taxon>Bacillati</taxon>
        <taxon>Bacillota</taxon>
        <taxon>Clostridia</taxon>
        <taxon>Peptostreptococcales</taxon>
        <taxon>Thermotaleaceae</taxon>
        <taxon>Anaerosolibacter</taxon>
    </lineage>
</organism>
<comment type="pathway">
    <text evidence="5">Cell wall biogenesis; teichoic acid biosynthesis.</text>
</comment>
<accession>A0A841L2F8</accession>
<dbReference type="AlphaFoldDB" id="A0A841L2F8"/>
<dbReference type="GO" id="GO:0019350">
    <property type="term" value="P:teichoic acid biosynthetic process"/>
    <property type="evidence" value="ECO:0007669"/>
    <property type="project" value="UniProtKB-UniRule"/>
</dbReference>
<keyword evidence="2 5" id="KW-0808">Transferase</keyword>
<comment type="function">
    <text evidence="5">Catalyzes the conversion of GlcNAc-PP-undecaprenol into ManNAc-GlcNAc-PP-undecaprenol, the first committed lipid intermediate in the de novo synthesis of teichoic acid.</text>
</comment>
<gene>
    <name evidence="6" type="ORF">HNQ80_004983</name>
</gene>
<name>A0A841L2F8_9FIRM</name>
<evidence type="ECO:0000256" key="2">
    <source>
        <dbReference type="ARBA" id="ARBA00022679"/>
    </source>
</evidence>
<dbReference type="Pfam" id="PF03808">
    <property type="entry name" value="Glyco_tran_WecG"/>
    <property type="match status" value="1"/>
</dbReference>
<dbReference type="PANTHER" id="PTHR34136:SF1">
    <property type="entry name" value="UDP-N-ACETYL-D-MANNOSAMINURONIC ACID TRANSFERASE"/>
    <property type="match status" value="1"/>
</dbReference>
<dbReference type="InterPro" id="IPR004629">
    <property type="entry name" value="WecG_TagA_CpsF"/>
</dbReference>
<proteinExistence type="inferred from homology"/>
<dbReference type="Proteomes" id="UP000579281">
    <property type="component" value="Unassembled WGS sequence"/>
</dbReference>
<dbReference type="CDD" id="cd06533">
    <property type="entry name" value="Glyco_transf_WecG_TagA"/>
    <property type="match status" value="1"/>
</dbReference>
<dbReference type="GO" id="GO:0071555">
    <property type="term" value="P:cell wall organization"/>
    <property type="evidence" value="ECO:0007669"/>
    <property type="project" value="UniProtKB-KW"/>
</dbReference>
<evidence type="ECO:0000256" key="5">
    <source>
        <dbReference type="HAMAP-Rule" id="MF_02070"/>
    </source>
</evidence>